<sequence>MPGASHSVNTKTKMEEAMMLGGKVCLVTGGTRGIGRAIALELVKQGARVVVSYRKDSTAAEEALEKTSTLDGELVPLRSNLADPVEAESLIAGVIERFGRLDVLINNAGITADGAFATMAADDVERVINTNLAGTIRLCMLAAPHLVAGTGCILIVSSLASVVGKEGQVPYAASKGGLNALTRLLARRLGIHGVRVNALAPGFIRTDMVKSLPENSYRHIIRSSALGRMGEPEEVAAVAAFLVGAASSYISGMILRIDGGFHR</sequence>
<dbReference type="EMBL" id="DSDO01000363">
    <property type="protein sequence ID" value="HDR47107.1"/>
    <property type="molecule type" value="Genomic_DNA"/>
</dbReference>
<keyword evidence="2" id="KW-0560">Oxidoreductase</keyword>
<reference evidence="5" key="1">
    <citation type="journal article" date="2020" name="mSystems">
        <title>Genome- and Community-Level Interaction Insights into Carbon Utilization and Element Cycling Functions of Hydrothermarchaeota in Hydrothermal Sediment.</title>
        <authorList>
            <person name="Zhou Z."/>
            <person name="Liu Y."/>
            <person name="Xu W."/>
            <person name="Pan J."/>
            <person name="Luo Z.H."/>
            <person name="Li M."/>
        </authorList>
    </citation>
    <scope>NUCLEOTIDE SEQUENCE [LARGE SCALE GENOMIC DNA]</scope>
    <source>
        <strain evidence="5">SpSt-1220</strain>
    </source>
</reference>
<evidence type="ECO:0000259" key="4">
    <source>
        <dbReference type="SMART" id="SM00822"/>
    </source>
</evidence>
<organism evidence="5">
    <name type="scientific">Geoalkalibacter subterraneus</name>
    <dbReference type="NCBI Taxonomy" id="483547"/>
    <lineage>
        <taxon>Bacteria</taxon>
        <taxon>Pseudomonadati</taxon>
        <taxon>Thermodesulfobacteriota</taxon>
        <taxon>Desulfuromonadia</taxon>
        <taxon>Desulfuromonadales</taxon>
        <taxon>Geoalkalibacteraceae</taxon>
        <taxon>Geoalkalibacter</taxon>
    </lineage>
</organism>
<protein>
    <submittedName>
        <fullName evidence="5">3-oxoacyl-ACP reductase FabG</fullName>
    </submittedName>
</protein>
<dbReference type="GO" id="GO:0016616">
    <property type="term" value="F:oxidoreductase activity, acting on the CH-OH group of donors, NAD or NADP as acceptor"/>
    <property type="evidence" value="ECO:0007669"/>
    <property type="project" value="UniProtKB-ARBA"/>
</dbReference>
<keyword evidence="3" id="KW-0812">Transmembrane</keyword>
<evidence type="ECO:0000256" key="1">
    <source>
        <dbReference type="ARBA" id="ARBA00006484"/>
    </source>
</evidence>
<evidence type="ECO:0000313" key="5">
    <source>
        <dbReference type="EMBL" id="HDR47107.1"/>
    </source>
</evidence>
<comment type="similarity">
    <text evidence="1">Belongs to the short-chain dehydrogenases/reductases (SDR) family.</text>
</comment>
<keyword evidence="3" id="KW-1133">Transmembrane helix</keyword>
<feature type="transmembrane region" description="Helical" evidence="3">
    <location>
        <begin position="235"/>
        <end position="255"/>
    </location>
</feature>
<dbReference type="InterPro" id="IPR057326">
    <property type="entry name" value="KR_dom"/>
</dbReference>
<evidence type="ECO:0000256" key="2">
    <source>
        <dbReference type="ARBA" id="ARBA00023002"/>
    </source>
</evidence>
<gene>
    <name evidence="5" type="ORF">ENN94_05330</name>
</gene>
<proteinExistence type="inferred from homology"/>
<dbReference type="AlphaFoldDB" id="A0A831PNT6"/>
<keyword evidence="3" id="KW-0472">Membrane</keyword>
<dbReference type="PANTHER" id="PTHR42760:SF133">
    <property type="entry name" value="3-OXOACYL-[ACYL-CARRIER-PROTEIN] REDUCTASE"/>
    <property type="match status" value="1"/>
</dbReference>
<feature type="domain" description="Ketoreductase" evidence="4">
    <location>
        <begin position="23"/>
        <end position="202"/>
    </location>
</feature>
<dbReference type="FunFam" id="3.40.50.720:FF:000173">
    <property type="entry name" value="3-oxoacyl-[acyl-carrier protein] reductase"/>
    <property type="match status" value="1"/>
</dbReference>
<dbReference type="SMART" id="SM00822">
    <property type="entry name" value="PKS_KR"/>
    <property type="match status" value="1"/>
</dbReference>
<dbReference type="Proteomes" id="UP000886162">
    <property type="component" value="Unassembled WGS sequence"/>
</dbReference>
<dbReference type="Gene3D" id="3.40.50.720">
    <property type="entry name" value="NAD(P)-binding Rossmann-like Domain"/>
    <property type="match status" value="1"/>
</dbReference>
<dbReference type="PRINTS" id="PR00081">
    <property type="entry name" value="GDHRDH"/>
</dbReference>
<dbReference type="PROSITE" id="PS00061">
    <property type="entry name" value="ADH_SHORT"/>
    <property type="match status" value="1"/>
</dbReference>
<dbReference type="PRINTS" id="PR00080">
    <property type="entry name" value="SDRFAMILY"/>
</dbReference>
<dbReference type="SUPFAM" id="SSF51735">
    <property type="entry name" value="NAD(P)-binding Rossmann-fold domains"/>
    <property type="match status" value="1"/>
</dbReference>
<dbReference type="InterPro" id="IPR020904">
    <property type="entry name" value="Sc_DH/Rdtase_CS"/>
</dbReference>
<dbReference type="PANTHER" id="PTHR42760">
    <property type="entry name" value="SHORT-CHAIN DEHYDROGENASES/REDUCTASES FAMILY MEMBER"/>
    <property type="match status" value="1"/>
</dbReference>
<dbReference type="InterPro" id="IPR036291">
    <property type="entry name" value="NAD(P)-bd_dom_sf"/>
</dbReference>
<name>A0A831PNT6_9BACT</name>
<dbReference type="Pfam" id="PF13561">
    <property type="entry name" value="adh_short_C2"/>
    <property type="match status" value="1"/>
</dbReference>
<evidence type="ECO:0000256" key="3">
    <source>
        <dbReference type="SAM" id="Phobius"/>
    </source>
</evidence>
<accession>A0A831PNT6</accession>
<comment type="caution">
    <text evidence="5">The sequence shown here is derived from an EMBL/GenBank/DDBJ whole genome shotgun (WGS) entry which is preliminary data.</text>
</comment>
<dbReference type="InterPro" id="IPR002347">
    <property type="entry name" value="SDR_fam"/>
</dbReference>